<keyword evidence="4" id="KW-1185">Reference proteome</keyword>
<keyword evidence="3" id="KW-0326">Glycosidase</keyword>
<keyword evidence="3" id="KW-0378">Hydrolase</keyword>
<feature type="chain" id="PRO_5038804709" evidence="1">
    <location>
        <begin position="24"/>
        <end position="310"/>
    </location>
</feature>
<protein>
    <submittedName>
        <fullName evidence="3">Phosphodiester glycosidase family protein</fullName>
    </submittedName>
</protein>
<sequence>MVKSRRRSLWLFGLALWLCYACSIRTPPTQQLTPAVVPLQAVSSKAESVTFSTGLAYRQYTIEQSLVHVLQVAADAPLILYPAVADTTASLAEFVESTGAIAAVNGGFFDPVNQQTTSYVVLQGEVVADPRLNERLVGNPDLTPYLDRIFRRSEFRQYQCGQAVQYDIAPHDAVIPSSCQLVSALGGGPQLLPTLRLVEEAFADYADGELVRDALGSAQPNARTAVGITSTGDVVLVMAAQTPDTPIGSGLSLPALAEFMATLGAVKALNLDGGSSSSLFYAGQIHYGKVAESGTRIERPVKSALLVLEE</sequence>
<dbReference type="Pfam" id="PF09992">
    <property type="entry name" value="NAGPA"/>
    <property type="match status" value="1"/>
</dbReference>
<accession>A0A9E8Z9K9</accession>
<evidence type="ECO:0000256" key="1">
    <source>
        <dbReference type="SAM" id="SignalP"/>
    </source>
</evidence>
<dbReference type="AlphaFoldDB" id="A0A9E8Z9K9"/>
<evidence type="ECO:0000313" key="4">
    <source>
        <dbReference type="Proteomes" id="UP001163152"/>
    </source>
</evidence>
<dbReference type="EMBL" id="CP113797">
    <property type="protein sequence ID" value="WAL58836.1"/>
    <property type="molecule type" value="Genomic_DNA"/>
</dbReference>
<keyword evidence="1" id="KW-0732">Signal</keyword>
<feature type="domain" description="Phosphodiester glycosidase" evidence="2">
    <location>
        <begin position="99"/>
        <end position="307"/>
    </location>
</feature>
<dbReference type="InterPro" id="IPR018711">
    <property type="entry name" value="NAGPA"/>
</dbReference>
<gene>
    <name evidence="3" type="ORF">OXH18_16865</name>
</gene>
<dbReference type="GO" id="GO:0016798">
    <property type="term" value="F:hydrolase activity, acting on glycosyl bonds"/>
    <property type="evidence" value="ECO:0007669"/>
    <property type="project" value="UniProtKB-KW"/>
</dbReference>
<dbReference type="PANTHER" id="PTHR40446">
    <property type="entry name" value="N-ACETYLGLUCOSAMINE-1-PHOSPHODIESTER ALPHA-N-ACETYLGLUCOSAMINIDASE"/>
    <property type="match status" value="1"/>
</dbReference>
<dbReference type="KEGG" id="tsin:OXH18_16865"/>
<dbReference type="PANTHER" id="PTHR40446:SF2">
    <property type="entry name" value="N-ACETYLGLUCOSAMINE-1-PHOSPHODIESTER ALPHA-N-ACETYLGLUCOSAMINIDASE"/>
    <property type="match status" value="1"/>
</dbReference>
<feature type="signal peptide" evidence="1">
    <location>
        <begin position="1"/>
        <end position="23"/>
    </location>
</feature>
<evidence type="ECO:0000259" key="2">
    <source>
        <dbReference type="Pfam" id="PF09992"/>
    </source>
</evidence>
<organism evidence="3 4">
    <name type="scientific">Thermocoleostomius sinensis A174</name>
    <dbReference type="NCBI Taxonomy" id="2016057"/>
    <lineage>
        <taxon>Bacteria</taxon>
        <taxon>Bacillati</taxon>
        <taxon>Cyanobacteriota</taxon>
        <taxon>Cyanophyceae</taxon>
        <taxon>Oculatellales</taxon>
        <taxon>Oculatellaceae</taxon>
        <taxon>Thermocoleostomius</taxon>
    </lineage>
</organism>
<name>A0A9E8Z9K9_9CYAN</name>
<reference evidence="3" key="1">
    <citation type="submission" date="2022-12" db="EMBL/GenBank/DDBJ databases">
        <title>Polyphasic identification of a Novel Hot-Spring Cyanobacterium Ocullathermofonsia sinensis gen nov. sp. nov. and Genomic Insights on its Adaptations to the Thermal Habitat.</title>
        <authorList>
            <person name="Daroch M."/>
            <person name="Tang J."/>
            <person name="Jiang Y."/>
        </authorList>
    </citation>
    <scope>NUCLEOTIDE SEQUENCE</scope>
    <source>
        <strain evidence="3">PKUAC-SCTA174</strain>
    </source>
</reference>
<dbReference type="RefSeq" id="WP_268608269.1">
    <property type="nucleotide sequence ID" value="NZ_CP113797.1"/>
</dbReference>
<proteinExistence type="predicted"/>
<dbReference type="Proteomes" id="UP001163152">
    <property type="component" value="Chromosome"/>
</dbReference>
<evidence type="ECO:0000313" key="3">
    <source>
        <dbReference type="EMBL" id="WAL58836.1"/>
    </source>
</evidence>